<dbReference type="OMA" id="PQVACES"/>
<dbReference type="AlphaFoldDB" id="A0A3B3C948"/>
<dbReference type="GO" id="GO:0046983">
    <property type="term" value="F:protein dimerization activity"/>
    <property type="evidence" value="ECO:0007669"/>
    <property type="project" value="InterPro"/>
</dbReference>
<dbReference type="GO" id="GO:0003677">
    <property type="term" value="F:DNA binding"/>
    <property type="evidence" value="ECO:0007669"/>
    <property type="project" value="UniProtKB-KW"/>
</dbReference>
<dbReference type="PROSITE" id="PS50888">
    <property type="entry name" value="BHLH"/>
    <property type="match status" value="1"/>
</dbReference>
<sequence>MPTGPLERAAAAPESARASSESRKSSKPIMEKRRRARINESLTQLKGLILDALKKDSCRHSKLEKADILEMTVKHLRSLQRLHMTAAVHSDPSVLSKYRAGFSECVGEVTRFLSSCEGVDSETRTRLLSHLASCVSQINAVNVCGPHLGVPGQSGGQVPVPKSCSQIPAPTETMKLFAGFQVVPSPDGQFALLVPSAGLTPLSVHSSRATAAAPALTSDCVWRPW</sequence>
<dbReference type="PANTHER" id="PTHR10985">
    <property type="entry name" value="BASIC HELIX-LOOP-HELIX TRANSCRIPTION FACTOR, HES-RELATED"/>
    <property type="match status" value="1"/>
</dbReference>
<keyword evidence="4" id="KW-0238">DNA-binding</keyword>
<evidence type="ECO:0000256" key="1">
    <source>
        <dbReference type="ARBA" id="ARBA00004123"/>
    </source>
</evidence>
<dbReference type="Gene3D" id="6.10.250.980">
    <property type="match status" value="1"/>
</dbReference>
<keyword evidence="2" id="KW-0678">Repressor</keyword>
<dbReference type="InterPro" id="IPR003650">
    <property type="entry name" value="Orange_dom"/>
</dbReference>
<dbReference type="InterPro" id="IPR011598">
    <property type="entry name" value="bHLH_dom"/>
</dbReference>
<dbReference type="SMART" id="SM00353">
    <property type="entry name" value="HLH"/>
    <property type="match status" value="1"/>
</dbReference>
<reference evidence="10" key="2">
    <citation type="submission" date="2025-09" db="UniProtKB">
        <authorList>
            <consortium name="Ensembl"/>
        </authorList>
    </citation>
    <scope>IDENTIFICATION</scope>
</reference>
<dbReference type="InterPro" id="IPR036638">
    <property type="entry name" value="HLH_DNA-bd_sf"/>
</dbReference>
<dbReference type="PaxDb" id="30732-ENSOMEP00000014451"/>
<protein>
    <submittedName>
        <fullName evidence="10">Hes family bHLH transcription factor 1</fullName>
    </submittedName>
</protein>
<proteinExistence type="predicted"/>
<keyword evidence="5" id="KW-0804">Transcription</keyword>
<evidence type="ECO:0000259" key="8">
    <source>
        <dbReference type="PROSITE" id="PS50888"/>
    </source>
</evidence>
<dbReference type="STRING" id="30732.ENSOMEP00000014451"/>
<name>A0A3B3C948_ORYME</name>
<keyword evidence="3" id="KW-0805">Transcription regulation</keyword>
<evidence type="ECO:0000256" key="5">
    <source>
        <dbReference type="ARBA" id="ARBA00023163"/>
    </source>
</evidence>
<evidence type="ECO:0000256" key="7">
    <source>
        <dbReference type="SAM" id="MobiDB-lite"/>
    </source>
</evidence>
<reference evidence="10" key="1">
    <citation type="submission" date="2025-08" db="UniProtKB">
        <authorList>
            <consortium name="Ensembl"/>
        </authorList>
    </citation>
    <scope>IDENTIFICATION</scope>
</reference>
<keyword evidence="6" id="KW-0539">Nucleus</keyword>
<accession>A0A3B3C948</accession>
<dbReference type="Pfam" id="PF07527">
    <property type="entry name" value="Hairy_orange"/>
    <property type="match status" value="1"/>
</dbReference>
<comment type="subcellular location">
    <subcellularLocation>
        <location evidence="1">Nucleus</location>
    </subcellularLocation>
</comment>
<dbReference type="OrthoDB" id="6085656at2759"/>
<dbReference type="Proteomes" id="UP000261560">
    <property type="component" value="Unplaced"/>
</dbReference>
<dbReference type="SUPFAM" id="SSF158457">
    <property type="entry name" value="Orange domain-like"/>
    <property type="match status" value="1"/>
</dbReference>
<dbReference type="PROSITE" id="PS51054">
    <property type="entry name" value="ORANGE"/>
    <property type="match status" value="1"/>
</dbReference>
<dbReference type="SMART" id="SM00511">
    <property type="entry name" value="ORANGE"/>
    <property type="match status" value="1"/>
</dbReference>
<dbReference type="SUPFAM" id="SSF47459">
    <property type="entry name" value="HLH, helix-loop-helix DNA-binding domain"/>
    <property type="match status" value="1"/>
</dbReference>
<evidence type="ECO:0000259" key="9">
    <source>
        <dbReference type="PROSITE" id="PS51054"/>
    </source>
</evidence>
<feature type="compositionally biased region" description="Low complexity" evidence="7">
    <location>
        <begin position="7"/>
        <end position="19"/>
    </location>
</feature>
<feature type="domain" description="BHLH" evidence="8">
    <location>
        <begin position="22"/>
        <end position="79"/>
    </location>
</feature>
<evidence type="ECO:0000256" key="3">
    <source>
        <dbReference type="ARBA" id="ARBA00023015"/>
    </source>
</evidence>
<dbReference type="CDD" id="cd18913">
    <property type="entry name" value="bHLH-O_hairy_like"/>
    <property type="match status" value="1"/>
</dbReference>
<dbReference type="GeneTree" id="ENSGT00940000159619"/>
<dbReference type="Gene3D" id="4.10.280.10">
    <property type="entry name" value="Helix-loop-helix DNA-binding domain"/>
    <property type="match status" value="1"/>
</dbReference>
<feature type="region of interest" description="Disordered" evidence="7">
    <location>
        <begin position="1"/>
        <end position="31"/>
    </location>
</feature>
<evidence type="ECO:0000256" key="4">
    <source>
        <dbReference type="ARBA" id="ARBA00023125"/>
    </source>
</evidence>
<dbReference type="FunFam" id="4.10.280.10:FF:000009">
    <property type="entry name" value="Transcription factor HES-1"/>
    <property type="match status" value="1"/>
</dbReference>
<dbReference type="GO" id="GO:0006355">
    <property type="term" value="P:regulation of DNA-templated transcription"/>
    <property type="evidence" value="ECO:0007669"/>
    <property type="project" value="InterPro"/>
</dbReference>
<dbReference type="Pfam" id="PF00010">
    <property type="entry name" value="HLH"/>
    <property type="match status" value="1"/>
</dbReference>
<dbReference type="GO" id="GO:0005634">
    <property type="term" value="C:nucleus"/>
    <property type="evidence" value="ECO:0007669"/>
    <property type="project" value="UniProtKB-SubCell"/>
</dbReference>
<feature type="domain" description="Orange" evidence="9">
    <location>
        <begin position="98"/>
        <end position="131"/>
    </location>
</feature>
<evidence type="ECO:0000313" key="10">
    <source>
        <dbReference type="Ensembl" id="ENSOMEP00000014451.1"/>
    </source>
</evidence>
<organism evidence="10 11">
    <name type="scientific">Oryzias melastigma</name>
    <name type="common">Marine medaka</name>
    <dbReference type="NCBI Taxonomy" id="30732"/>
    <lineage>
        <taxon>Eukaryota</taxon>
        <taxon>Metazoa</taxon>
        <taxon>Chordata</taxon>
        <taxon>Craniata</taxon>
        <taxon>Vertebrata</taxon>
        <taxon>Euteleostomi</taxon>
        <taxon>Actinopterygii</taxon>
        <taxon>Neopterygii</taxon>
        <taxon>Teleostei</taxon>
        <taxon>Neoteleostei</taxon>
        <taxon>Acanthomorphata</taxon>
        <taxon>Ovalentaria</taxon>
        <taxon>Atherinomorphae</taxon>
        <taxon>Beloniformes</taxon>
        <taxon>Adrianichthyidae</taxon>
        <taxon>Oryziinae</taxon>
        <taxon>Oryzias</taxon>
    </lineage>
</organism>
<evidence type="ECO:0000313" key="11">
    <source>
        <dbReference type="Proteomes" id="UP000261560"/>
    </source>
</evidence>
<evidence type="ECO:0000256" key="2">
    <source>
        <dbReference type="ARBA" id="ARBA00022491"/>
    </source>
</evidence>
<keyword evidence="11" id="KW-1185">Reference proteome</keyword>
<dbReference type="Ensembl" id="ENSOMET00000022347.1">
    <property type="protein sequence ID" value="ENSOMEP00000014451.1"/>
    <property type="gene ID" value="ENSOMEG00000015960.1"/>
</dbReference>
<evidence type="ECO:0000256" key="6">
    <source>
        <dbReference type="ARBA" id="ARBA00023242"/>
    </source>
</evidence>
<dbReference type="InterPro" id="IPR050370">
    <property type="entry name" value="HES_HEY"/>
</dbReference>